<dbReference type="EMBL" id="LBMM01006314">
    <property type="protein sequence ID" value="KMQ90710.1"/>
    <property type="molecule type" value="Genomic_DNA"/>
</dbReference>
<dbReference type="Proteomes" id="UP000036403">
    <property type="component" value="Unassembled WGS sequence"/>
</dbReference>
<keyword evidence="3" id="KW-1185">Reference proteome</keyword>
<dbReference type="Pfam" id="PF14529">
    <property type="entry name" value="Exo_endo_phos_2"/>
    <property type="match status" value="1"/>
</dbReference>
<dbReference type="InterPro" id="IPR000477">
    <property type="entry name" value="RT_dom"/>
</dbReference>
<protein>
    <submittedName>
        <fullName evidence="2">Reverse transcriptase</fullName>
    </submittedName>
</protein>
<dbReference type="InterPro" id="IPR005135">
    <property type="entry name" value="Endo/exonuclease/phosphatase"/>
</dbReference>
<dbReference type="InterPro" id="IPR043502">
    <property type="entry name" value="DNA/RNA_pol_sf"/>
</dbReference>
<dbReference type="InterPro" id="IPR036691">
    <property type="entry name" value="Endo/exonu/phosph_ase_sf"/>
</dbReference>
<accession>A0A0J7NDW4</accession>
<reference evidence="2 3" key="1">
    <citation type="submission" date="2015-04" db="EMBL/GenBank/DDBJ databases">
        <title>Lasius niger genome sequencing.</title>
        <authorList>
            <person name="Konorov E.A."/>
            <person name="Nikitin M.A."/>
            <person name="Kirill M.V."/>
            <person name="Chang P."/>
        </authorList>
    </citation>
    <scope>NUCLEOTIDE SEQUENCE [LARGE SCALE GENOMIC DNA]</scope>
    <source>
        <tissue evidence="2">Whole</tissue>
    </source>
</reference>
<name>A0A0J7NDW4_LASNI</name>
<dbReference type="CDD" id="cd01650">
    <property type="entry name" value="RT_nLTR_like"/>
    <property type="match status" value="1"/>
</dbReference>
<gene>
    <name evidence="2" type="ORF">RF55_9504</name>
</gene>
<feature type="domain" description="Reverse transcriptase" evidence="1">
    <location>
        <begin position="448"/>
        <end position="695"/>
    </location>
</feature>
<dbReference type="SUPFAM" id="SSF56672">
    <property type="entry name" value="DNA/RNA polymerases"/>
    <property type="match status" value="1"/>
</dbReference>
<dbReference type="GO" id="GO:0003964">
    <property type="term" value="F:RNA-directed DNA polymerase activity"/>
    <property type="evidence" value="ECO:0007669"/>
    <property type="project" value="UniProtKB-KW"/>
</dbReference>
<proteinExistence type="predicted"/>
<sequence length="695" mass="80107">MLVSETHFTNKNYLKIPNYSVYHTMHPDSTAHGGSAVIIRNNIKHYEANKFQKDFLQATSVIIEDLSGELTISALYCPPKHAIKKEHFERYFTTLGKRFLAAGDYNAKHTFWGSRLSTTKGRELYKTIEAHNLDVVSTGEPTYWPSDRTKIPDLIDFAILKGIPKLKCSARTCLELTSYHSPILLTLNTSVIYRPRECVLHNKHTNWSIFRETVASNLNTNISLKTSLDITNAVELFNKCVQRAAWDATPVSTYQKFNYNCPATIREKILEKRHIRKQWQANRSPKTKSELNKITKELKKMLDDIRNQGVREYLEDLSPTAATDYSLWKATKKLKQPQIMLPPVRQYDNNWARSNSEKADVFAKHLASVFYPSPSEISQEEENTLIRTLEEPYQLESSLNKITKGEVFNIIKKNIDPKKTPGYDLITGKILQELPNEGFIFLTQLFNAILRTNFFPPQWKVAEIIMIPKPGKPPEEAKSYRPISLLPIPSKVLERIILSRLLPVIRERNLIPDHQFGFREKHSTLEQVHRIWLEIRKSLEARKYCSAVFLDITQAFDKVWFTGLFYKLKTKLPANLYAILRNYLENRHFRIKQQEARSELYPILSGVPQGSILGPVLYLLYTADLPTTVKTLTATYADDTAILAAHENPDVASNLLQTSLDKTQKWLKNGALKLMTRNQSMLPSRIEEKHVLRYS</sequence>
<evidence type="ECO:0000313" key="2">
    <source>
        <dbReference type="EMBL" id="KMQ90710.1"/>
    </source>
</evidence>
<dbReference type="PROSITE" id="PS50878">
    <property type="entry name" value="RT_POL"/>
    <property type="match status" value="1"/>
</dbReference>
<keyword evidence="2" id="KW-0548">Nucleotidyltransferase</keyword>
<evidence type="ECO:0000313" key="3">
    <source>
        <dbReference type="Proteomes" id="UP000036403"/>
    </source>
</evidence>
<comment type="caution">
    <text evidence="2">The sequence shown here is derived from an EMBL/GenBank/DDBJ whole genome shotgun (WGS) entry which is preliminary data.</text>
</comment>
<dbReference type="Pfam" id="PF00078">
    <property type="entry name" value="RVT_1"/>
    <property type="match status" value="1"/>
</dbReference>
<dbReference type="Gene3D" id="3.60.10.10">
    <property type="entry name" value="Endonuclease/exonuclease/phosphatase"/>
    <property type="match status" value="1"/>
</dbReference>
<organism evidence="2 3">
    <name type="scientific">Lasius niger</name>
    <name type="common">Black garden ant</name>
    <dbReference type="NCBI Taxonomy" id="67767"/>
    <lineage>
        <taxon>Eukaryota</taxon>
        <taxon>Metazoa</taxon>
        <taxon>Ecdysozoa</taxon>
        <taxon>Arthropoda</taxon>
        <taxon>Hexapoda</taxon>
        <taxon>Insecta</taxon>
        <taxon>Pterygota</taxon>
        <taxon>Neoptera</taxon>
        <taxon>Endopterygota</taxon>
        <taxon>Hymenoptera</taxon>
        <taxon>Apocrita</taxon>
        <taxon>Aculeata</taxon>
        <taxon>Formicoidea</taxon>
        <taxon>Formicidae</taxon>
        <taxon>Formicinae</taxon>
        <taxon>Lasius</taxon>
        <taxon>Lasius</taxon>
    </lineage>
</organism>
<dbReference type="PANTHER" id="PTHR19446">
    <property type="entry name" value="REVERSE TRANSCRIPTASES"/>
    <property type="match status" value="1"/>
</dbReference>
<dbReference type="PaxDb" id="67767-A0A0J7NDW4"/>
<dbReference type="SUPFAM" id="SSF56219">
    <property type="entry name" value="DNase I-like"/>
    <property type="match status" value="1"/>
</dbReference>
<dbReference type="OrthoDB" id="7550275at2759"/>
<keyword evidence="2" id="KW-0695">RNA-directed DNA polymerase</keyword>
<dbReference type="AlphaFoldDB" id="A0A0J7NDW4"/>
<evidence type="ECO:0000259" key="1">
    <source>
        <dbReference type="PROSITE" id="PS50878"/>
    </source>
</evidence>
<keyword evidence="2" id="KW-0808">Transferase</keyword>